<evidence type="ECO:0000256" key="1">
    <source>
        <dbReference type="SAM" id="MobiDB-lite"/>
    </source>
</evidence>
<sequence>MNIFLARLLSHARPRKALQILIGVAVTHWRADFEKGRRAAQTGGNPLRASFYDKIKEHEPYQNDPKTISGPLGAYIIACWAGHHLPPDLFRYFLRLAARGDPLLMGSLIRVTNELGDLRPEIAMPKGAPKARPRPKLETAETRQARERWRKTQLFAI</sequence>
<dbReference type="Proteomes" id="UP000054396">
    <property type="component" value="Unassembled WGS sequence"/>
</dbReference>
<organism evidence="2 3">
    <name type="scientific">Pseudoponticoccus marisrubri</name>
    <dbReference type="NCBI Taxonomy" id="1685382"/>
    <lineage>
        <taxon>Bacteria</taxon>
        <taxon>Pseudomonadati</taxon>
        <taxon>Pseudomonadota</taxon>
        <taxon>Alphaproteobacteria</taxon>
        <taxon>Rhodobacterales</taxon>
        <taxon>Roseobacteraceae</taxon>
        <taxon>Pseudoponticoccus</taxon>
    </lineage>
</organism>
<accession>A0A0W7WIZ9</accession>
<protein>
    <submittedName>
        <fullName evidence="2">Uncharacterized protein</fullName>
    </submittedName>
</protein>
<comment type="caution">
    <text evidence="2">The sequence shown here is derived from an EMBL/GenBank/DDBJ whole genome shotgun (WGS) entry which is preliminary data.</text>
</comment>
<proteinExistence type="predicted"/>
<dbReference type="STRING" id="1685382.AVJ23_12080"/>
<gene>
    <name evidence="2" type="ORF">AVJ23_12080</name>
</gene>
<name>A0A0W7WIZ9_9RHOB</name>
<evidence type="ECO:0000313" key="2">
    <source>
        <dbReference type="EMBL" id="KUF10608.1"/>
    </source>
</evidence>
<feature type="compositionally biased region" description="Basic and acidic residues" evidence="1">
    <location>
        <begin position="135"/>
        <end position="144"/>
    </location>
</feature>
<feature type="region of interest" description="Disordered" evidence="1">
    <location>
        <begin position="121"/>
        <end position="144"/>
    </location>
</feature>
<keyword evidence="3" id="KW-1185">Reference proteome</keyword>
<dbReference type="EMBL" id="LPXO01000006">
    <property type="protein sequence ID" value="KUF10608.1"/>
    <property type="molecule type" value="Genomic_DNA"/>
</dbReference>
<reference evidence="2 3" key="1">
    <citation type="submission" date="2015-12" db="EMBL/GenBank/DDBJ databases">
        <authorList>
            <person name="Shamseldin A."/>
            <person name="Moawad H."/>
            <person name="Abd El-Rahim W.M."/>
            <person name="Sadowsky M.J."/>
        </authorList>
    </citation>
    <scope>NUCLEOTIDE SEQUENCE [LARGE SCALE GENOMIC DNA]</scope>
    <source>
        <strain evidence="2 3">SJ5A-1</strain>
    </source>
</reference>
<dbReference type="AlphaFoldDB" id="A0A0W7WIZ9"/>
<evidence type="ECO:0000313" key="3">
    <source>
        <dbReference type="Proteomes" id="UP000054396"/>
    </source>
</evidence>